<dbReference type="PANTHER" id="PTHR16943:SF8">
    <property type="entry name" value="2-METHYLCITRATE DEHYDRATASE"/>
    <property type="match status" value="1"/>
</dbReference>
<dbReference type="Pfam" id="PF19305">
    <property type="entry name" value="MmgE_PrpD_C"/>
    <property type="match status" value="1"/>
</dbReference>
<dbReference type="InterPro" id="IPR045336">
    <property type="entry name" value="MmgE_PrpD_N"/>
</dbReference>
<dbReference type="Gene3D" id="1.10.4100.10">
    <property type="entry name" value="2-methylcitrate dehydratase PrpD"/>
    <property type="match status" value="1"/>
</dbReference>
<accession>A0ABR7UEC2</accession>
<dbReference type="Gene3D" id="3.30.1330.120">
    <property type="entry name" value="2-methylcitrate dehydratase PrpD"/>
    <property type="match status" value="1"/>
</dbReference>
<keyword evidence="5" id="KW-1185">Reference proteome</keyword>
<dbReference type="InterPro" id="IPR045337">
    <property type="entry name" value="MmgE_PrpD_C"/>
</dbReference>
<dbReference type="InterPro" id="IPR042188">
    <property type="entry name" value="MmgE/PrpD_sf_2"/>
</dbReference>
<protein>
    <submittedName>
        <fullName evidence="4">MmgE/PrpD family protein</fullName>
    </submittedName>
</protein>
<sequence>MPELTQRLAGHIAGYHDAPLDPAALTVAKQCVLDWFGVTLAGLEEPVARILREEISIDARGRSSVVGCALRCGTADAALVNGATSHALDYDDVHPLIGHPTAAILPAALAVGEAEGRSGIDVLRAFLAGYEAAGFIGSLVMSSHYARGFHSTATLGSFGAAAAAALLMNLDAAQVATALGLAGTQAAGLKSMFGTMAKPFHAGRAAANGVLAARLAKRGFTANTNVLGVAQGFIATQSDADPSKDAPMPRRGCMVVDTLFKYNAACYLTHSTIEAVRMLREKLALRGPEIASIEVHVAPGHLSVCNIQAPRTGLETKFSLRHTAALAACGRDTAAIGTYSDQNAIDATLNAVRGRVTVHGDRPQGHDAHVVIKTQGGKVAETTLDVGIPDRDLGRQGDRLAGKFRSLAVPVIGDARADQLRRNIAALETLPDIGPIMAN</sequence>
<evidence type="ECO:0000259" key="3">
    <source>
        <dbReference type="Pfam" id="PF19305"/>
    </source>
</evidence>
<dbReference type="Pfam" id="PF03972">
    <property type="entry name" value="MmgE_PrpD_N"/>
    <property type="match status" value="1"/>
</dbReference>
<dbReference type="PANTHER" id="PTHR16943">
    <property type="entry name" value="2-METHYLCITRATE DEHYDRATASE-RELATED"/>
    <property type="match status" value="1"/>
</dbReference>
<dbReference type="Proteomes" id="UP000639516">
    <property type="component" value="Unassembled WGS sequence"/>
</dbReference>
<evidence type="ECO:0000313" key="4">
    <source>
        <dbReference type="EMBL" id="MBC9982233.1"/>
    </source>
</evidence>
<organism evidence="4 5">
    <name type="scientific">Bradyrhizobium campsiandrae</name>
    <dbReference type="NCBI Taxonomy" id="1729892"/>
    <lineage>
        <taxon>Bacteria</taxon>
        <taxon>Pseudomonadati</taxon>
        <taxon>Pseudomonadota</taxon>
        <taxon>Alphaproteobacteria</taxon>
        <taxon>Hyphomicrobiales</taxon>
        <taxon>Nitrobacteraceae</taxon>
        <taxon>Bradyrhizobium</taxon>
    </lineage>
</organism>
<dbReference type="EMBL" id="JAATTO010000047">
    <property type="protein sequence ID" value="MBC9982233.1"/>
    <property type="molecule type" value="Genomic_DNA"/>
</dbReference>
<comment type="caution">
    <text evidence="4">The sequence shown here is derived from an EMBL/GenBank/DDBJ whole genome shotgun (WGS) entry which is preliminary data.</text>
</comment>
<dbReference type="InterPro" id="IPR042183">
    <property type="entry name" value="MmgE/PrpD_sf_1"/>
</dbReference>
<proteinExistence type="inferred from homology"/>
<dbReference type="RefSeq" id="WP_188107529.1">
    <property type="nucleotide sequence ID" value="NZ_JAANIH010000082.1"/>
</dbReference>
<name>A0ABR7UEC2_9BRAD</name>
<evidence type="ECO:0000313" key="5">
    <source>
        <dbReference type="Proteomes" id="UP000639516"/>
    </source>
</evidence>
<feature type="domain" description="MmgE/PrpD C-terminal" evidence="3">
    <location>
        <begin position="264"/>
        <end position="421"/>
    </location>
</feature>
<reference evidence="4 5" key="1">
    <citation type="journal article" date="2020" name="Arch. Microbiol.">
        <title>Bradyrhizobium campsiandrae sp. nov., a nitrogen-fixing bacterial strain isolated from a native leguminous tree from the Amazon adapted to flooded conditions.</title>
        <authorList>
            <person name="Cabral Michel D."/>
            <person name="Martins da Costa E."/>
            <person name="Azarias Guimaraes A."/>
            <person name="Soares de Carvalho T."/>
            <person name="Santos de Castro Caputo P."/>
            <person name="Willems A."/>
            <person name="de Souza Moreira F.M."/>
        </authorList>
    </citation>
    <scope>NUCLEOTIDE SEQUENCE [LARGE SCALE GENOMIC DNA]</scope>
    <source>
        <strain evidence="5">INPA 384B</strain>
    </source>
</reference>
<evidence type="ECO:0000259" key="2">
    <source>
        <dbReference type="Pfam" id="PF03972"/>
    </source>
</evidence>
<dbReference type="InterPro" id="IPR036148">
    <property type="entry name" value="MmgE/PrpD_sf"/>
</dbReference>
<dbReference type="SUPFAM" id="SSF103378">
    <property type="entry name" value="2-methylcitrate dehydratase PrpD"/>
    <property type="match status" value="1"/>
</dbReference>
<feature type="domain" description="MmgE/PrpD N-terminal" evidence="2">
    <location>
        <begin position="6"/>
        <end position="240"/>
    </location>
</feature>
<comment type="similarity">
    <text evidence="1">Belongs to the PrpD family.</text>
</comment>
<evidence type="ECO:0000256" key="1">
    <source>
        <dbReference type="ARBA" id="ARBA00006174"/>
    </source>
</evidence>
<gene>
    <name evidence="4" type="ORF">HA482_28905</name>
</gene>
<dbReference type="InterPro" id="IPR005656">
    <property type="entry name" value="MmgE_PrpD"/>
</dbReference>